<dbReference type="EMBL" id="JXTC01000036">
    <property type="protein sequence ID" value="PON96812.1"/>
    <property type="molecule type" value="Genomic_DNA"/>
</dbReference>
<protein>
    <submittedName>
        <fullName evidence="1">Uncharacterized protein</fullName>
    </submittedName>
</protein>
<dbReference type="AlphaFoldDB" id="A0A2P5FGC8"/>
<sequence length="95" mass="10741">MDLTIQTIQNLIVMDLTDDTRYDNPTAQIDVGTLDVGAEIQNVKDPTSSDKRTKLVRSWLTRHELASLLERSRTKLPKFHVQRACTQQADCNGSI</sequence>
<accession>A0A2P5FGC8</accession>
<organism evidence="1 2">
    <name type="scientific">Trema orientale</name>
    <name type="common">Charcoal tree</name>
    <name type="synonym">Celtis orientalis</name>
    <dbReference type="NCBI Taxonomy" id="63057"/>
    <lineage>
        <taxon>Eukaryota</taxon>
        <taxon>Viridiplantae</taxon>
        <taxon>Streptophyta</taxon>
        <taxon>Embryophyta</taxon>
        <taxon>Tracheophyta</taxon>
        <taxon>Spermatophyta</taxon>
        <taxon>Magnoliopsida</taxon>
        <taxon>eudicotyledons</taxon>
        <taxon>Gunneridae</taxon>
        <taxon>Pentapetalae</taxon>
        <taxon>rosids</taxon>
        <taxon>fabids</taxon>
        <taxon>Rosales</taxon>
        <taxon>Cannabaceae</taxon>
        <taxon>Trema</taxon>
    </lineage>
</organism>
<dbReference type="Proteomes" id="UP000237000">
    <property type="component" value="Unassembled WGS sequence"/>
</dbReference>
<name>A0A2P5FGC8_TREOI</name>
<gene>
    <name evidence="1" type="ORF">TorRG33x02_075160</name>
</gene>
<evidence type="ECO:0000313" key="2">
    <source>
        <dbReference type="Proteomes" id="UP000237000"/>
    </source>
</evidence>
<proteinExistence type="predicted"/>
<evidence type="ECO:0000313" key="1">
    <source>
        <dbReference type="EMBL" id="PON96812.1"/>
    </source>
</evidence>
<dbReference type="InParanoid" id="A0A2P5FGC8"/>
<reference evidence="2" key="1">
    <citation type="submission" date="2016-06" db="EMBL/GenBank/DDBJ databases">
        <title>Parallel loss of symbiosis genes in relatives of nitrogen-fixing non-legume Parasponia.</title>
        <authorList>
            <person name="Van Velzen R."/>
            <person name="Holmer R."/>
            <person name="Bu F."/>
            <person name="Rutten L."/>
            <person name="Van Zeijl A."/>
            <person name="Liu W."/>
            <person name="Santuari L."/>
            <person name="Cao Q."/>
            <person name="Sharma T."/>
            <person name="Shen D."/>
            <person name="Roswanjaya Y."/>
            <person name="Wardhani T."/>
            <person name="Kalhor M.S."/>
            <person name="Jansen J."/>
            <person name="Van den Hoogen J."/>
            <person name="Gungor B."/>
            <person name="Hartog M."/>
            <person name="Hontelez J."/>
            <person name="Verver J."/>
            <person name="Yang W.-C."/>
            <person name="Schijlen E."/>
            <person name="Repin R."/>
            <person name="Schilthuizen M."/>
            <person name="Schranz E."/>
            <person name="Heidstra R."/>
            <person name="Miyata K."/>
            <person name="Fedorova E."/>
            <person name="Kohlen W."/>
            <person name="Bisseling T."/>
            <person name="Smit S."/>
            <person name="Geurts R."/>
        </authorList>
    </citation>
    <scope>NUCLEOTIDE SEQUENCE [LARGE SCALE GENOMIC DNA]</scope>
    <source>
        <strain evidence="2">cv. RG33-2</strain>
    </source>
</reference>
<comment type="caution">
    <text evidence="1">The sequence shown here is derived from an EMBL/GenBank/DDBJ whole genome shotgun (WGS) entry which is preliminary data.</text>
</comment>
<keyword evidence="2" id="KW-1185">Reference proteome</keyword>